<evidence type="ECO:0000313" key="9">
    <source>
        <dbReference type="Proteomes" id="UP000708208"/>
    </source>
</evidence>
<dbReference type="GO" id="GO:0005524">
    <property type="term" value="F:ATP binding"/>
    <property type="evidence" value="ECO:0007669"/>
    <property type="project" value="UniProtKB-KW"/>
</dbReference>
<dbReference type="OrthoDB" id="201153at2759"/>
<evidence type="ECO:0000256" key="6">
    <source>
        <dbReference type="SAM" id="MobiDB-lite"/>
    </source>
</evidence>
<gene>
    <name evidence="8" type="ORF">AFUS01_LOCUS2737</name>
</gene>
<dbReference type="InterPro" id="IPR004147">
    <property type="entry name" value="ABC1_dom"/>
</dbReference>
<keyword evidence="3" id="KW-0808">Transferase</keyword>
<protein>
    <recommendedName>
        <fullName evidence="7">ABC1 atypical kinase-like domain-containing protein</fullName>
    </recommendedName>
</protein>
<keyword evidence="9" id="KW-1185">Reference proteome</keyword>
<dbReference type="InterPro" id="IPR034646">
    <property type="entry name" value="ADCK3_dom"/>
</dbReference>
<dbReference type="GO" id="GO:0006744">
    <property type="term" value="P:ubiquinone biosynthetic process"/>
    <property type="evidence" value="ECO:0007669"/>
    <property type="project" value="TreeGrafter"/>
</dbReference>
<evidence type="ECO:0000256" key="4">
    <source>
        <dbReference type="ARBA" id="ARBA00022741"/>
    </source>
</evidence>
<evidence type="ECO:0000256" key="5">
    <source>
        <dbReference type="ARBA" id="ARBA00022840"/>
    </source>
</evidence>
<evidence type="ECO:0000259" key="7">
    <source>
        <dbReference type="Pfam" id="PF03109"/>
    </source>
</evidence>
<dbReference type="InterPro" id="IPR051409">
    <property type="entry name" value="Atypical_kinase_ADCK"/>
</dbReference>
<name>A0A8J2JQN2_9HEXA</name>
<comment type="caution">
    <text evidence="8">The sequence shown here is derived from an EMBL/GenBank/DDBJ whole genome shotgun (WGS) entry which is preliminary data.</text>
</comment>
<keyword evidence="4" id="KW-0547">Nucleotide-binding</keyword>
<dbReference type="Pfam" id="PF03109">
    <property type="entry name" value="ABC1"/>
    <property type="match status" value="1"/>
</dbReference>
<comment type="similarity">
    <text evidence="2">Belongs to the protein kinase superfamily. ADCK protein kinase family.</text>
</comment>
<dbReference type="GO" id="GO:0016740">
    <property type="term" value="F:transferase activity"/>
    <property type="evidence" value="ECO:0007669"/>
    <property type="project" value="UniProtKB-KW"/>
</dbReference>
<dbReference type="EMBL" id="CAJVCH010015867">
    <property type="protein sequence ID" value="CAG7680424.1"/>
    <property type="molecule type" value="Genomic_DNA"/>
</dbReference>
<dbReference type="PANTHER" id="PTHR43851">
    <property type="match status" value="1"/>
</dbReference>
<dbReference type="Proteomes" id="UP000708208">
    <property type="component" value="Unassembled WGS sequence"/>
</dbReference>
<evidence type="ECO:0000256" key="1">
    <source>
        <dbReference type="ARBA" id="ARBA00004749"/>
    </source>
</evidence>
<evidence type="ECO:0000313" key="8">
    <source>
        <dbReference type="EMBL" id="CAG7680424.1"/>
    </source>
</evidence>
<evidence type="ECO:0000256" key="2">
    <source>
        <dbReference type="ARBA" id="ARBA00009670"/>
    </source>
</evidence>
<feature type="domain" description="ABC1 atypical kinase-like" evidence="7">
    <location>
        <begin position="302"/>
        <end position="542"/>
    </location>
</feature>
<organism evidence="8 9">
    <name type="scientific">Allacma fusca</name>
    <dbReference type="NCBI Taxonomy" id="39272"/>
    <lineage>
        <taxon>Eukaryota</taxon>
        <taxon>Metazoa</taxon>
        <taxon>Ecdysozoa</taxon>
        <taxon>Arthropoda</taxon>
        <taxon>Hexapoda</taxon>
        <taxon>Collembola</taxon>
        <taxon>Symphypleona</taxon>
        <taxon>Sminthuridae</taxon>
        <taxon>Allacma</taxon>
    </lineage>
</organism>
<reference evidence="8" key="1">
    <citation type="submission" date="2021-06" db="EMBL/GenBank/DDBJ databases">
        <authorList>
            <person name="Hodson N. C."/>
            <person name="Mongue J. A."/>
            <person name="Jaron S. K."/>
        </authorList>
    </citation>
    <scope>NUCLEOTIDE SEQUENCE</scope>
</reference>
<accession>A0A8J2JQN2</accession>
<feature type="region of interest" description="Disordered" evidence="6">
    <location>
        <begin position="162"/>
        <end position="208"/>
    </location>
</feature>
<dbReference type="AlphaFoldDB" id="A0A8J2JQN2"/>
<sequence>MANNQLATDIFRVLNGVSKVAKSHFAIQRAVGKTIIENSSVLKSVCTIPKYVEQSIPQTPTDVGNLVQRASMVGHGVKQFTIVASKNLLKQTKSLGVEVLQQNEDGRRYEDNEQKIVVYDSGARPEEEIQIERVEEESKIQTGPSSTASDIRAEAAASLETLKEQLLPSSSKAERSTSEGTRVSPGVKPISKKKPTSQLSETSKERRVPASRIGRLVSYGGLAAGLGLGAVSEYTKRSLGLKQNKDDLATLSSSPFLTEANAQRIVDTMCRVRGAALKIGQILSIQDNSVINPELQKIFERVRQAADFMPTWQMEKMMSSELGSDWRSKLDDFDEKPFAAASIGQVHMGKLLDKRPVAIKIQYPGVAQGIGSDIDNLVGVLNVWNILPPGMFIDSIITVAKRELGWECDYVREAECAKKFRKLLEPYPDYYVPEVIDELTTKQVYTTELIDGLPVDQCGNLDQETRDRISHLLLDLFFRELFEFRFMQTDPNWSNFLYNVETRQVGLLDFGASRDYSQEFVDKYLMILRGAADNDRATVLKYSTSIGFLSGYESKVMENAHIDTVMLLGEAFRVGDEAYDFENFLECFCSVLNLELLAGLRLVKINIPSLSSWRAQLETFTLR</sequence>
<evidence type="ECO:0000256" key="3">
    <source>
        <dbReference type="ARBA" id="ARBA00022679"/>
    </source>
</evidence>
<comment type="pathway">
    <text evidence="1">Cofactor biosynthesis; ubiquinone biosynthesis.</text>
</comment>
<dbReference type="CDD" id="cd13970">
    <property type="entry name" value="ABC1_ADCK3"/>
    <property type="match status" value="1"/>
</dbReference>
<dbReference type="PANTHER" id="PTHR43851:SF3">
    <property type="entry name" value="COENZYME Q8"/>
    <property type="match status" value="1"/>
</dbReference>
<proteinExistence type="inferred from homology"/>
<keyword evidence="5" id="KW-0067">ATP-binding</keyword>